<evidence type="ECO:0000313" key="1">
    <source>
        <dbReference type="EMBL" id="QMW01625.1"/>
    </source>
</evidence>
<dbReference type="KEGG" id="sfol:H3H32_27265"/>
<dbReference type="AlphaFoldDB" id="A0A7G5GRY3"/>
<protein>
    <submittedName>
        <fullName evidence="1">Uncharacterized protein</fullName>
    </submittedName>
</protein>
<organism evidence="1 2">
    <name type="scientific">Spirosoma foliorum</name>
    <dbReference type="NCBI Taxonomy" id="2710596"/>
    <lineage>
        <taxon>Bacteria</taxon>
        <taxon>Pseudomonadati</taxon>
        <taxon>Bacteroidota</taxon>
        <taxon>Cytophagia</taxon>
        <taxon>Cytophagales</taxon>
        <taxon>Cytophagaceae</taxon>
        <taxon>Spirosoma</taxon>
    </lineage>
</organism>
<dbReference type="EMBL" id="CP059732">
    <property type="protein sequence ID" value="QMW01625.1"/>
    <property type="molecule type" value="Genomic_DNA"/>
</dbReference>
<evidence type="ECO:0000313" key="2">
    <source>
        <dbReference type="Proteomes" id="UP000515369"/>
    </source>
</evidence>
<dbReference type="Proteomes" id="UP000515369">
    <property type="component" value="Chromosome"/>
</dbReference>
<proteinExistence type="predicted"/>
<sequence>MENHNPFKELESDAICPPNLKTELVSEIDLIRNAITIVDLYIGDLFDLASALMNPPYVTSEDPNLPL</sequence>
<reference evidence="1 2" key="1">
    <citation type="submission" date="2020-07" db="EMBL/GenBank/DDBJ databases">
        <title>Spirosoma foliorum sp. nov., isolated from the leaves on the Nejang mountain Korea, Republic of.</title>
        <authorList>
            <person name="Ho H."/>
            <person name="Lee Y.-J."/>
            <person name="Nurcahyanto D.-A."/>
            <person name="Kim S.-G."/>
        </authorList>
    </citation>
    <scope>NUCLEOTIDE SEQUENCE [LARGE SCALE GENOMIC DNA]</scope>
    <source>
        <strain evidence="1 2">PL0136</strain>
    </source>
</reference>
<name>A0A7G5GRY3_9BACT</name>
<accession>A0A7G5GRY3</accession>
<keyword evidence="2" id="KW-1185">Reference proteome</keyword>
<gene>
    <name evidence="1" type="ORF">H3H32_27265</name>
</gene>
<dbReference type="RefSeq" id="WP_182458905.1">
    <property type="nucleotide sequence ID" value="NZ_CP059732.1"/>
</dbReference>